<organism evidence="3 4">
    <name type="scientific">Tritrichomonas musculus</name>
    <dbReference type="NCBI Taxonomy" id="1915356"/>
    <lineage>
        <taxon>Eukaryota</taxon>
        <taxon>Metamonada</taxon>
        <taxon>Parabasalia</taxon>
        <taxon>Tritrichomonadida</taxon>
        <taxon>Tritrichomonadidae</taxon>
        <taxon>Tritrichomonas</taxon>
    </lineage>
</organism>
<gene>
    <name evidence="3" type="ORF">M9Y10_032373</name>
</gene>
<dbReference type="Pfam" id="PF12796">
    <property type="entry name" value="Ank_2"/>
    <property type="match status" value="4"/>
</dbReference>
<evidence type="ECO:0008006" key="5">
    <source>
        <dbReference type="Google" id="ProtNLM"/>
    </source>
</evidence>
<dbReference type="InterPro" id="IPR036770">
    <property type="entry name" value="Ankyrin_rpt-contain_sf"/>
</dbReference>
<sequence length="1157" mass="137088">MSIHDIMEDLKSIQNNILNFLEEESNLDEQSEPLDRMLPKNILQDRHKVKLIVYLIVNIFNNYQHNKDFYLKIDQILNHFVPAIKNYYSNNEIFNFFKTNKRLLLFLFDNNVITMNSYILETITKGKYKSENYPEYFYPEIEIYLNQQTTDKNYKNKYSRLMKRLKSGQYKNHEEYRKIGENDDYICRFIRDDLIDEFVAHVSQTGISLNSTIKPSIYETNNFLLQKEQKVTLIEYSFFYGSIQIVNFLKLNEIKLEQSMLPYAIHGHNLDLIHFFDAKNEEQFNVNFFYEAIKCHHNDIAGYFKNNFMNNEPRNQMDESIKYYNFEFIYEDEFYSSTYFLFFQYDYCYLIEKLLENDIQGKINACVLYKREGKTALEIILENENIDMINILINNKNIKGPIIQEALYFSILYHKTEIAKTVIENDRFDINYVYNKQIDNDKEKKKMTALCLAIEQEENDIAKLLLMKDGIDVNVPYTNIYGNTVYRMNIDENSVKTSKKDGYDEKTPLFLAIEKQNVELVDLLLKNKSIDVNKINRFDCATKVKIKKQGSTTWYINYLNITKELHEKTALFLAVEKGNIEIVKLLLSKDEIDVSIINKKEFFQDNTESKKWGNNLIYEKDVLFLAIENDNFEIVKLLLKNSKTNYAINNSNREEMQCLERSLTYNKDKNLIENVGGNLEMVKTILSKIEFDKNNSHKLVNLHLDFSYKYEKNALSMAMEKGNLEIVKLLIDINDIDINKVFKESIDGECEIEEDKKNKIYKGYTTTPLYFAVEQEDIEMIKCLLTNEKIDTNAYNSYVSNQLYQTEEYSKVALLLAIEKGNLEIIKLLLSKDQTDIHCINKYKSLFCNIESDDKRNKEKKLVVYEKTCLLLAFEKYNHSEIIKTFMEKPYKNVINKYRKEYIQFGDIEEKESKEEKEYYEKTLLFMLVEKGDTEMVKLLLLNGNIDINIINKYEHKTNDKYEYFYEVVNRNRYEKNVLYAAVENENTEIVKILLNIEDIDVNFLNKKNEMIYEEMRNSKSEETALYTAIDKSNLEIVDLLLSNNKIDVNIMNKYEDDDENYEYTALYFAVDKGEIKIIESLLTKENIEINKLNKYEDEEKTALHNAVNNKNMNIIDILLRNKNIDIKVKDGRGNTPVDITEDEEIKLKLTNHKIIK</sequence>
<dbReference type="SUPFAM" id="SSF48403">
    <property type="entry name" value="Ankyrin repeat"/>
    <property type="match status" value="4"/>
</dbReference>
<evidence type="ECO:0000256" key="2">
    <source>
        <dbReference type="ARBA" id="ARBA00023043"/>
    </source>
</evidence>
<keyword evidence="2" id="KW-0040">ANK repeat</keyword>
<accession>A0ABR2GY92</accession>
<protein>
    <recommendedName>
        <fullName evidence="5">Ankyrin</fullName>
    </recommendedName>
</protein>
<reference evidence="3 4" key="1">
    <citation type="submission" date="2024-04" db="EMBL/GenBank/DDBJ databases">
        <title>Tritrichomonas musculus Genome.</title>
        <authorList>
            <person name="Alves-Ferreira E."/>
            <person name="Grigg M."/>
            <person name="Lorenzi H."/>
            <person name="Galac M."/>
        </authorList>
    </citation>
    <scope>NUCLEOTIDE SEQUENCE [LARGE SCALE GENOMIC DNA]</scope>
    <source>
        <strain evidence="3 4">EAF2021</strain>
    </source>
</reference>
<dbReference type="Gene3D" id="1.25.40.20">
    <property type="entry name" value="Ankyrin repeat-containing domain"/>
    <property type="match status" value="6"/>
</dbReference>
<evidence type="ECO:0000313" key="4">
    <source>
        <dbReference type="Proteomes" id="UP001470230"/>
    </source>
</evidence>
<proteinExistence type="predicted"/>
<dbReference type="PANTHER" id="PTHR24198">
    <property type="entry name" value="ANKYRIN REPEAT AND PROTEIN KINASE DOMAIN-CONTAINING PROTEIN"/>
    <property type="match status" value="1"/>
</dbReference>
<dbReference type="InterPro" id="IPR002110">
    <property type="entry name" value="Ankyrin_rpt"/>
</dbReference>
<comment type="caution">
    <text evidence="3">The sequence shown here is derived from an EMBL/GenBank/DDBJ whole genome shotgun (WGS) entry which is preliminary data.</text>
</comment>
<keyword evidence="4" id="KW-1185">Reference proteome</keyword>
<evidence type="ECO:0000313" key="3">
    <source>
        <dbReference type="EMBL" id="KAK8838914.1"/>
    </source>
</evidence>
<keyword evidence="1" id="KW-0677">Repeat</keyword>
<name>A0ABR2GY92_9EUKA</name>
<dbReference type="SMART" id="SM00248">
    <property type="entry name" value="ANK"/>
    <property type="match status" value="15"/>
</dbReference>
<dbReference type="PANTHER" id="PTHR24198:SF165">
    <property type="entry name" value="ANKYRIN REPEAT-CONTAINING PROTEIN-RELATED"/>
    <property type="match status" value="1"/>
</dbReference>
<dbReference type="Proteomes" id="UP001470230">
    <property type="component" value="Unassembled WGS sequence"/>
</dbReference>
<dbReference type="EMBL" id="JAPFFF010000053">
    <property type="protein sequence ID" value="KAK8838914.1"/>
    <property type="molecule type" value="Genomic_DNA"/>
</dbReference>
<evidence type="ECO:0000256" key="1">
    <source>
        <dbReference type="ARBA" id="ARBA00022737"/>
    </source>
</evidence>